<keyword evidence="3" id="KW-1185">Reference proteome</keyword>
<gene>
    <name evidence="2" type="ORF">R54876_GBNLAHCA_00428</name>
</gene>
<protein>
    <recommendedName>
        <fullName evidence="1">SHOCT domain-containing protein</fullName>
    </recommendedName>
</protein>
<dbReference type="EMBL" id="CAWVOH010000001">
    <property type="protein sequence ID" value="CAK8053869.1"/>
    <property type="molecule type" value="Genomic_DNA"/>
</dbReference>
<dbReference type="InterPro" id="IPR018649">
    <property type="entry name" value="SHOCT"/>
</dbReference>
<accession>A0ABM9N3Z1</accession>
<name>A0ABM9N3Z1_9LACO</name>
<dbReference type="Proteomes" id="UP001314241">
    <property type="component" value="Unassembled WGS sequence"/>
</dbReference>
<evidence type="ECO:0000313" key="2">
    <source>
        <dbReference type="EMBL" id="CAK8053869.1"/>
    </source>
</evidence>
<sequence length="65" mass="7768">MLKARWWPGANQDSFSNGNWQLTQSQQRDYNQLKRMYDQGAISKEDFQMKLQERGLDQLVDDDDE</sequence>
<evidence type="ECO:0000313" key="3">
    <source>
        <dbReference type="Proteomes" id="UP001314241"/>
    </source>
</evidence>
<reference evidence="2 3" key="1">
    <citation type="submission" date="2024-01" db="EMBL/GenBank/DDBJ databases">
        <authorList>
            <person name="Botero Cardona J."/>
        </authorList>
    </citation>
    <scope>NUCLEOTIDE SEQUENCE [LARGE SCALE GENOMIC DNA]</scope>
    <source>
        <strain evidence="2 3">LMG 33000</strain>
    </source>
</reference>
<proteinExistence type="predicted"/>
<dbReference type="RefSeq" id="WP_349641416.1">
    <property type="nucleotide sequence ID" value="NZ_CAWVOH010000001.1"/>
</dbReference>
<comment type="caution">
    <text evidence="2">The sequence shown here is derived from an EMBL/GenBank/DDBJ whole genome shotgun (WGS) entry which is preliminary data.</text>
</comment>
<feature type="domain" description="SHOCT" evidence="1">
    <location>
        <begin position="32"/>
        <end position="53"/>
    </location>
</feature>
<evidence type="ECO:0000259" key="1">
    <source>
        <dbReference type="Pfam" id="PF09851"/>
    </source>
</evidence>
<organism evidence="2 3">
    <name type="scientific">Eupransor demetentiae</name>
    <dbReference type="NCBI Taxonomy" id="3109584"/>
    <lineage>
        <taxon>Bacteria</taxon>
        <taxon>Bacillati</taxon>
        <taxon>Bacillota</taxon>
        <taxon>Bacilli</taxon>
        <taxon>Lactobacillales</taxon>
        <taxon>Lactobacillaceae</taxon>
        <taxon>Eupransor</taxon>
    </lineage>
</organism>
<dbReference type="Pfam" id="PF09851">
    <property type="entry name" value="SHOCT"/>
    <property type="match status" value="1"/>
</dbReference>